<accession>B4RF61</accession>
<proteinExistence type="predicted"/>
<dbReference type="Pfam" id="PF20594">
    <property type="entry name" value="DUF6794"/>
    <property type="match status" value="1"/>
</dbReference>
<sequence>MGALKVRADDILDSLRVTPSAAESVDEVARRVRAHVEANWTVVGVADTSRRLGFSGTFAPHDRQQLPAKCETGPAGVVTFTTSDSGVVCAAYPYRDAEGTFRARLAFAAPGAPILEHDLERWGGGTGGGLRGNWMFLQPTPDTEEPGDRERAAKNKAMADCAPKDLDSAMACLDAHWSDETKQTFRALPAKDVIGSHFGVGMWIRNNWGLWKGGPLKDFFVARGVSHPDNMSGVMMNAYWLKLQGCRLASNDTAAVEAAFQEARHGRECVNR</sequence>
<organism evidence="2 3">
    <name type="scientific">Phenylobacterium zucineum (strain HLK1)</name>
    <dbReference type="NCBI Taxonomy" id="450851"/>
    <lineage>
        <taxon>Bacteria</taxon>
        <taxon>Pseudomonadati</taxon>
        <taxon>Pseudomonadota</taxon>
        <taxon>Alphaproteobacteria</taxon>
        <taxon>Caulobacterales</taxon>
        <taxon>Caulobacteraceae</taxon>
        <taxon>Phenylobacterium</taxon>
    </lineage>
</organism>
<dbReference type="HOGENOM" id="CLU_1022527_0_0_5"/>
<keyword evidence="3" id="KW-1185">Reference proteome</keyword>
<reference evidence="2 3" key="1">
    <citation type="journal article" date="2008" name="BMC Genomics">
        <title>Complete genome of Phenylobacterium zucineum - a novel facultative intracellular bacterium isolated from human erythroleukemia cell line K562.</title>
        <authorList>
            <person name="Luo Y."/>
            <person name="Xu X."/>
            <person name="Ding Z."/>
            <person name="Liu Z."/>
            <person name="Zhang B."/>
            <person name="Yan Z."/>
            <person name="Sun J."/>
            <person name="Hu S."/>
            <person name="Hu X."/>
        </authorList>
    </citation>
    <scope>NUCLEOTIDE SEQUENCE [LARGE SCALE GENOMIC DNA]</scope>
    <source>
        <strain evidence="2 3">HLK1</strain>
    </source>
</reference>
<gene>
    <name evidence="2" type="ordered locus">PHZ_c2220</name>
</gene>
<dbReference type="EMBL" id="CP000747">
    <property type="protein sequence ID" value="ACG78631.1"/>
    <property type="molecule type" value="Genomic_DNA"/>
</dbReference>
<dbReference type="InterPro" id="IPR046744">
    <property type="entry name" value="DUF6794"/>
</dbReference>
<protein>
    <recommendedName>
        <fullName evidence="1">DUF6794 domain-containing protein</fullName>
    </recommendedName>
</protein>
<evidence type="ECO:0000313" key="3">
    <source>
        <dbReference type="Proteomes" id="UP000001868"/>
    </source>
</evidence>
<name>B4RF61_PHEZH</name>
<evidence type="ECO:0000313" key="2">
    <source>
        <dbReference type="EMBL" id="ACG78631.1"/>
    </source>
</evidence>
<feature type="domain" description="DUF6794" evidence="1">
    <location>
        <begin position="163"/>
        <end position="243"/>
    </location>
</feature>
<dbReference type="Proteomes" id="UP000001868">
    <property type="component" value="Chromosome"/>
</dbReference>
<dbReference type="AlphaFoldDB" id="B4RF61"/>
<evidence type="ECO:0000259" key="1">
    <source>
        <dbReference type="Pfam" id="PF20594"/>
    </source>
</evidence>
<dbReference type="OrthoDB" id="8781471at2"/>
<dbReference type="KEGG" id="pzu:PHZ_c2220"/>